<dbReference type="Pfam" id="PF14278">
    <property type="entry name" value="TetR_C_8"/>
    <property type="match status" value="1"/>
</dbReference>
<evidence type="ECO:0000259" key="3">
    <source>
        <dbReference type="PROSITE" id="PS50977"/>
    </source>
</evidence>
<evidence type="ECO:0000256" key="1">
    <source>
        <dbReference type="ARBA" id="ARBA00023125"/>
    </source>
</evidence>
<evidence type="ECO:0000313" key="4">
    <source>
        <dbReference type="EMBL" id="MDF0479404.1"/>
    </source>
</evidence>
<protein>
    <submittedName>
        <fullName evidence="4">TetR/AcrR family transcriptional regulator C-terminal domain-containing protein</fullName>
    </submittedName>
</protein>
<evidence type="ECO:0000313" key="5">
    <source>
        <dbReference type="Proteomes" id="UP001147148"/>
    </source>
</evidence>
<dbReference type="InterPro" id="IPR009057">
    <property type="entry name" value="Homeodomain-like_sf"/>
</dbReference>
<dbReference type="Gene3D" id="1.10.357.10">
    <property type="entry name" value="Tetracycline Repressor, domain 2"/>
    <property type="match status" value="1"/>
</dbReference>
<dbReference type="EMBL" id="JAPDSH010000002">
    <property type="protein sequence ID" value="MDF0479404.1"/>
    <property type="molecule type" value="Genomic_DNA"/>
</dbReference>
<reference evidence="4" key="1">
    <citation type="submission" date="2022-10" db="EMBL/GenBank/DDBJ databases">
        <title>Vagococcus sp. isolated from poultry meat.</title>
        <authorList>
            <person name="Johansson P."/>
            <person name="Bjorkroth J."/>
        </authorList>
    </citation>
    <scope>NUCLEOTIDE SEQUENCE</scope>
    <source>
        <strain evidence="4">PNs007</strain>
    </source>
</reference>
<evidence type="ECO:0000256" key="2">
    <source>
        <dbReference type="PROSITE-ProRule" id="PRU00335"/>
    </source>
</evidence>
<accession>A0ABT5X0H5</accession>
<keyword evidence="5" id="KW-1185">Reference proteome</keyword>
<dbReference type="PROSITE" id="PS50977">
    <property type="entry name" value="HTH_TETR_2"/>
    <property type="match status" value="1"/>
</dbReference>
<name>A0ABT5X0H5_9ENTE</name>
<dbReference type="Pfam" id="PF00440">
    <property type="entry name" value="TetR_N"/>
    <property type="match status" value="1"/>
</dbReference>
<dbReference type="RefSeq" id="WP_275471039.1">
    <property type="nucleotide sequence ID" value="NZ_JAPDSH010000002.1"/>
</dbReference>
<dbReference type="PANTHER" id="PTHR43479">
    <property type="entry name" value="ACREF/ENVCD OPERON REPRESSOR-RELATED"/>
    <property type="match status" value="1"/>
</dbReference>
<feature type="DNA-binding region" description="H-T-H motif" evidence="2">
    <location>
        <begin position="32"/>
        <end position="51"/>
    </location>
</feature>
<dbReference type="InterPro" id="IPR001647">
    <property type="entry name" value="HTH_TetR"/>
</dbReference>
<organism evidence="4 5">
    <name type="scientific">Vagococcus proximus</name>
    <dbReference type="NCBI Taxonomy" id="2991417"/>
    <lineage>
        <taxon>Bacteria</taxon>
        <taxon>Bacillati</taxon>
        <taxon>Bacillota</taxon>
        <taxon>Bacilli</taxon>
        <taxon>Lactobacillales</taxon>
        <taxon>Enterococcaceae</taxon>
        <taxon>Vagococcus</taxon>
    </lineage>
</organism>
<proteinExistence type="predicted"/>
<dbReference type="SUPFAM" id="SSF46689">
    <property type="entry name" value="Homeodomain-like"/>
    <property type="match status" value="1"/>
</dbReference>
<feature type="domain" description="HTH tetR-type" evidence="3">
    <location>
        <begin position="9"/>
        <end position="69"/>
    </location>
</feature>
<comment type="caution">
    <text evidence="4">The sequence shown here is derived from an EMBL/GenBank/DDBJ whole genome shotgun (WGS) entry which is preliminary data.</text>
</comment>
<dbReference type="InterPro" id="IPR039532">
    <property type="entry name" value="TetR_C_Firmicutes"/>
</dbReference>
<dbReference type="PANTHER" id="PTHR43479:SF7">
    <property type="entry name" value="TETR-FAMILY TRANSCRIPTIONAL REGULATOR"/>
    <property type="match status" value="1"/>
</dbReference>
<dbReference type="InterPro" id="IPR050624">
    <property type="entry name" value="HTH-type_Tx_Regulator"/>
</dbReference>
<sequence>MTKIDPRVLKTKRKLKSAFFTLIANGKLNSINVKDLTETAQVTRGTFYLHFKDKETFVKAMMTELVNEFFERSIIERELPDGSIQPRLFLTNVFEYVDERPDFFTVLLKEDDAAEYQRMLSDKLHSYIEVYNEKTNQKTEHNIPKQLLMNFMIYGVLGYIDQWLRDGKIYATHYMADNLQKLLDSAVIREADLTGFFVTTEV</sequence>
<keyword evidence="1 2" id="KW-0238">DNA-binding</keyword>
<dbReference type="Proteomes" id="UP001147148">
    <property type="component" value="Unassembled WGS sequence"/>
</dbReference>
<gene>
    <name evidence="4" type="ORF">OL233_03805</name>
</gene>